<evidence type="ECO:0000256" key="1">
    <source>
        <dbReference type="SAM" id="Coils"/>
    </source>
</evidence>
<dbReference type="Gene3D" id="3.40.50.300">
    <property type="entry name" value="P-loop containing nucleotide triphosphate hydrolases"/>
    <property type="match status" value="2"/>
</dbReference>
<dbReference type="CDD" id="cd18808">
    <property type="entry name" value="SF1_C_Upf1"/>
    <property type="match status" value="1"/>
</dbReference>
<dbReference type="InterPro" id="IPR045055">
    <property type="entry name" value="DNA2/NAM7-like"/>
</dbReference>
<evidence type="ECO:0008006" key="7">
    <source>
        <dbReference type="Google" id="ProtNLM"/>
    </source>
</evidence>
<dbReference type="SUPFAM" id="SSF52980">
    <property type="entry name" value="Restriction endonuclease-like"/>
    <property type="match status" value="1"/>
</dbReference>
<gene>
    <name evidence="5" type="ORF">SCARR_05609</name>
</gene>
<protein>
    <recommendedName>
        <fullName evidence="7">ATP-dependent RecD-like DNA helicase</fullName>
    </recommendedName>
</protein>
<dbReference type="RefSeq" id="WP_136065926.1">
    <property type="nucleotide sequence ID" value="NZ_CAAHFH010000004.1"/>
</dbReference>
<organism evidence="5 6">
    <name type="scientific">Pontiella sulfatireligans</name>
    <dbReference type="NCBI Taxonomy" id="2750658"/>
    <lineage>
        <taxon>Bacteria</taxon>
        <taxon>Pseudomonadati</taxon>
        <taxon>Kiritimatiellota</taxon>
        <taxon>Kiritimatiellia</taxon>
        <taxon>Kiritimatiellales</taxon>
        <taxon>Pontiellaceae</taxon>
        <taxon>Pontiella</taxon>
    </lineage>
</organism>
<keyword evidence="6" id="KW-1185">Reference proteome</keyword>
<keyword evidence="2" id="KW-0472">Membrane</keyword>
<dbReference type="PANTHER" id="PTHR10887">
    <property type="entry name" value="DNA2/NAM7 HELICASE FAMILY"/>
    <property type="match status" value="1"/>
</dbReference>
<dbReference type="InterPro" id="IPR011335">
    <property type="entry name" value="Restrct_endonuc-II-like"/>
</dbReference>
<accession>A0A6C2UT40</accession>
<dbReference type="Pfam" id="PF04480">
    <property type="entry name" value="DUF559"/>
    <property type="match status" value="1"/>
</dbReference>
<dbReference type="EMBL" id="CAAHFH010000004">
    <property type="protein sequence ID" value="VGO23502.1"/>
    <property type="molecule type" value="Genomic_DNA"/>
</dbReference>
<dbReference type="InterPro" id="IPR047187">
    <property type="entry name" value="SF1_C_Upf1"/>
</dbReference>
<proteinExistence type="predicted"/>
<reference evidence="5 6" key="1">
    <citation type="submission" date="2019-04" db="EMBL/GenBank/DDBJ databases">
        <authorList>
            <person name="Van Vliet M D."/>
        </authorList>
    </citation>
    <scope>NUCLEOTIDE SEQUENCE [LARGE SCALE GENOMIC DNA]</scope>
    <source>
        <strain evidence="5 6">F21</strain>
    </source>
</reference>
<feature type="domain" description="DNA2/NAM7 helicase-like C-terminal" evidence="4">
    <location>
        <begin position="466"/>
        <end position="635"/>
    </location>
</feature>
<dbReference type="Proteomes" id="UP000346198">
    <property type="component" value="Unassembled WGS sequence"/>
</dbReference>
<name>A0A6C2UT40_9BACT</name>
<evidence type="ECO:0000256" key="2">
    <source>
        <dbReference type="SAM" id="Phobius"/>
    </source>
</evidence>
<dbReference type="Pfam" id="PF13087">
    <property type="entry name" value="AAA_12"/>
    <property type="match status" value="1"/>
</dbReference>
<feature type="domain" description="DUF559" evidence="3">
    <location>
        <begin position="677"/>
        <end position="757"/>
    </location>
</feature>
<evidence type="ECO:0000313" key="5">
    <source>
        <dbReference type="EMBL" id="VGO23502.1"/>
    </source>
</evidence>
<feature type="transmembrane region" description="Helical" evidence="2">
    <location>
        <begin position="18"/>
        <end position="41"/>
    </location>
</feature>
<evidence type="ECO:0000259" key="3">
    <source>
        <dbReference type="Pfam" id="PF04480"/>
    </source>
</evidence>
<dbReference type="InterPro" id="IPR007569">
    <property type="entry name" value="DUF559"/>
</dbReference>
<feature type="coiled-coil region" evidence="1">
    <location>
        <begin position="177"/>
        <end position="211"/>
    </location>
</feature>
<evidence type="ECO:0000313" key="6">
    <source>
        <dbReference type="Proteomes" id="UP000346198"/>
    </source>
</evidence>
<dbReference type="SUPFAM" id="SSF52540">
    <property type="entry name" value="P-loop containing nucleoside triphosphate hydrolases"/>
    <property type="match status" value="1"/>
</dbReference>
<keyword evidence="2" id="KW-0812">Transmembrane</keyword>
<dbReference type="InterPro" id="IPR041679">
    <property type="entry name" value="DNA2/NAM7-like_C"/>
</dbReference>
<evidence type="ECO:0000259" key="4">
    <source>
        <dbReference type="Pfam" id="PF13087"/>
    </source>
</evidence>
<keyword evidence="2" id="KW-1133">Transmembrane helix</keyword>
<dbReference type="Gene3D" id="3.40.960.10">
    <property type="entry name" value="VSR Endonuclease"/>
    <property type="match status" value="1"/>
</dbReference>
<dbReference type="AlphaFoldDB" id="A0A6C2UT40"/>
<dbReference type="InterPro" id="IPR027417">
    <property type="entry name" value="P-loop_NTPase"/>
</dbReference>
<keyword evidence="1" id="KW-0175">Coiled coil</keyword>
<sequence length="761" mass="85745">MNDEVMIKDPQAKVKKKAVIITVAIMGLLVIVAFCVFGHLLKDFLVFDANRIEAAGELTKLKSRINEQEEQLSLRNSDFESQINGKMKRLLQLEDSISKREAQIASQQKLVDECAALTERVFSIQRDYQVALDGLESVRKSIATQEGTVSAIKIEMEALSAQKLSLQGDATRLDKTKENTEQVIAQLAYEIKDLEQKKSAIQTEVSEVKQILIDVSSNLKATELVKANEKSHGGKEIVMPVIPQVATLKKESDYVDLILCMGEATLTAPLKIKRHQFNRSLSEDHAIDLSVSAHLAKEIAFRRERVKDAFLFKRASAVLSLSEDVRQKLKNAANRIARQNNLPFLAQVLPESSLTEAKDSFAQFAKCFPAWATTLLSLSKASPCIAGLFDRVVIDEASQCEIPPIIPALYRARGVTVIGDPTQFPPVITMRESRHEYIRSIKHKLTDPADERFDFLRNNAYGLIVASPLMLREHFRCHEDIAAYFNEEYYKGKLKVRTDVCRLKFPQNMGFKRALVWRSVTNSLDGEVDEVKNLLSELKCNGYDGTVGVISPFRKVAERLKQELYGFHSLLDIEKDVNTANGFQGGERDLIIFVLGITSNISHGEDWYAVAPENRYIYNVAVSRARACLIIVGDREQARQSSSTALKNLAKDIDKRPARKLSQSPGEEMLCKALCSAGLKPVQQYPLAGRYLDMALVDEKIDIEVDGEAFHLNKYGERKQDDIYRDLQVQSNGWCVCRFWYRDVRDNPDDCVSKVKKLTKS</sequence>